<dbReference type="RefSeq" id="WP_380906082.1">
    <property type="nucleotide sequence ID" value="NZ_JBHUEG010000019.1"/>
</dbReference>
<comment type="function">
    <text evidence="6">Quinone reductase that provides resistance to thiol-specific stress caused by electrophilic quinones.</text>
</comment>
<sequence>METLLKIDSSLRLENSYSRRAGDSFVHEWKILNPNSTVKNREVGTRFIPHLDQALFEEFYTAQRSSENLRLSDELIAELFECDEILITVPMYNFGMPSSLKAYFDLVVRTGKTFRYEGKSIGLLKNKKTYILSSMGDVKTDALSLVEMHLQKILNDMGIWDIFYYSLDSTADESHARRQLNNQITSFTNTLNT</sequence>
<dbReference type="SUPFAM" id="SSF52218">
    <property type="entry name" value="Flavoproteins"/>
    <property type="match status" value="1"/>
</dbReference>
<comment type="caution">
    <text evidence="8">The sequence shown here is derived from an EMBL/GenBank/DDBJ whole genome shotgun (WGS) entry which is preliminary data.</text>
</comment>
<keyword evidence="1 6" id="KW-0285">Flavoprotein</keyword>
<feature type="binding site" evidence="6">
    <location>
        <position position="10"/>
    </location>
    <ligand>
        <name>FMN</name>
        <dbReference type="ChEBI" id="CHEBI:58210"/>
    </ligand>
</feature>
<feature type="binding site" evidence="6">
    <location>
        <begin position="16"/>
        <end position="18"/>
    </location>
    <ligand>
        <name>FMN</name>
        <dbReference type="ChEBI" id="CHEBI:58210"/>
    </ligand>
</feature>
<gene>
    <name evidence="6" type="primary">azoR</name>
    <name evidence="8" type="ORF">ACFSR5_19125</name>
</gene>
<evidence type="ECO:0000256" key="4">
    <source>
        <dbReference type="ARBA" id="ARBA00023027"/>
    </source>
</evidence>
<keyword evidence="4 6" id="KW-0520">NAD</keyword>
<comment type="subunit">
    <text evidence="6">Homodimer.</text>
</comment>
<evidence type="ECO:0000256" key="3">
    <source>
        <dbReference type="ARBA" id="ARBA00023002"/>
    </source>
</evidence>
<dbReference type="Proteomes" id="UP001597545">
    <property type="component" value="Unassembled WGS sequence"/>
</dbReference>
<organism evidence="8 9">
    <name type="scientific">Sphingobacterium suaedae</name>
    <dbReference type="NCBI Taxonomy" id="1686402"/>
    <lineage>
        <taxon>Bacteria</taxon>
        <taxon>Pseudomonadati</taxon>
        <taxon>Bacteroidota</taxon>
        <taxon>Sphingobacteriia</taxon>
        <taxon>Sphingobacteriales</taxon>
        <taxon>Sphingobacteriaceae</taxon>
        <taxon>Sphingobacterium</taxon>
    </lineage>
</organism>
<accession>A0ABW5KN26</accession>
<evidence type="ECO:0000313" key="8">
    <source>
        <dbReference type="EMBL" id="MFD2549765.1"/>
    </source>
</evidence>
<comment type="catalytic activity">
    <reaction evidence="5">
        <text>N,N-dimethyl-1,4-phenylenediamine + anthranilate + 2 NAD(+) = 2-(4-dimethylaminophenyl)diazenylbenzoate + 2 NADH + 2 H(+)</text>
        <dbReference type="Rhea" id="RHEA:55872"/>
        <dbReference type="ChEBI" id="CHEBI:15378"/>
        <dbReference type="ChEBI" id="CHEBI:15783"/>
        <dbReference type="ChEBI" id="CHEBI:16567"/>
        <dbReference type="ChEBI" id="CHEBI:57540"/>
        <dbReference type="ChEBI" id="CHEBI:57945"/>
        <dbReference type="ChEBI" id="CHEBI:71579"/>
        <dbReference type="EC" id="1.7.1.17"/>
    </reaction>
    <physiologicalReaction direction="right-to-left" evidence="5">
        <dbReference type="Rhea" id="RHEA:55874"/>
    </physiologicalReaction>
</comment>
<dbReference type="InterPro" id="IPR029039">
    <property type="entry name" value="Flavoprotein-like_sf"/>
</dbReference>
<evidence type="ECO:0000256" key="6">
    <source>
        <dbReference type="HAMAP-Rule" id="MF_01216"/>
    </source>
</evidence>
<dbReference type="InterPro" id="IPR023048">
    <property type="entry name" value="NADH:quinone_OxRdtase_FMN_depd"/>
</dbReference>
<comment type="function">
    <text evidence="6">Also exhibits azoreductase activity. Catalyzes the reductive cleavage of the azo bond in aromatic azo compounds to the corresponding amines.</text>
</comment>
<reference evidence="9" key="1">
    <citation type="journal article" date="2019" name="Int. J. Syst. Evol. Microbiol.">
        <title>The Global Catalogue of Microorganisms (GCM) 10K type strain sequencing project: providing services to taxonomists for standard genome sequencing and annotation.</title>
        <authorList>
            <consortium name="The Broad Institute Genomics Platform"/>
            <consortium name="The Broad Institute Genome Sequencing Center for Infectious Disease"/>
            <person name="Wu L."/>
            <person name="Ma J."/>
        </authorList>
    </citation>
    <scope>NUCLEOTIDE SEQUENCE [LARGE SCALE GENOMIC DNA]</scope>
    <source>
        <strain evidence="9">KCTC 42662</strain>
    </source>
</reference>
<feature type="binding site" evidence="6">
    <location>
        <begin position="91"/>
        <end position="94"/>
    </location>
    <ligand>
        <name>FMN</name>
        <dbReference type="ChEBI" id="CHEBI:58210"/>
    </ligand>
</feature>
<comment type="caution">
    <text evidence="6">Lacks conserved residue(s) required for the propagation of feature annotation.</text>
</comment>
<dbReference type="EC" id="1.6.5.-" evidence="6"/>
<proteinExistence type="inferred from homology"/>
<dbReference type="InterPro" id="IPR050104">
    <property type="entry name" value="FMN-dep_NADH:Q_OxRdtase_AzoR1"/>
</dbReference>
<dbReference type="EMBL" id="JBHULR010000020">
    <property type="protein sequence ID" value="MFD2549765.1"/>
    <property type="molecule type" value="Genomic_DNA"/>
</dbReference>
<evidence type="ECO:0000256" key="5">
    <source>
        <dbReference type="ARBA" id="ARBA00048542"/>
    </source>
</evidence>
<keyword evidence="2 6" id="KW-0288">FMN</keyword>
<comment type="cofactor">
    <cofactor evidence="6">
        <name>FMN</name>
        <dbReference type="ChEBI" id="CHEBI:58210"/>
    </cofactor>
    <text evidence="6">Binds 1 FMN per subunit.</text>
</comment>
<dbReference type="PANTHER" id="PTHR43741">
    <property type="entry name" value="FMN-DEPENDENT NADH-AZOREDUCTASE 1"/>
    <property type="match status" value="1"/>
</dbReference>
<dbReference type="Gene3D" id="3.40.50.360">
    <property type="match status" value="1"/>
</dbReference>
<evidence type="ECO:0000313" key="9">
    <source>
        <dbReference type="Proteomes" id="UP001597545"/>
    </source>
</evidence>
<dbReference type="Pfam" id="PF02525">
    <property type="entry name" value="Flavodoxin_2"/>
    <property type="match status" value="1"/>
</dbReference>
<dbReference type="HAMAP" id="MF_01216">
    <property type="entry name" value="Azoreductase_type1"/>
    <property type="match status" value="1"/>
</dbReference>
<keyword evidence="9" id="KW-1185">Reference proteome</keyword>
<dbReference type="PANTHER" id="PTHR43741:SF2">
    <property type="entry name" value="FMN-DEPENDENT NADH:QUINONE OXIDOREDUCTASE"/>
    <property type="match status" value="1"/>
</dbReference>
<comment type="catalytic activity">
    <reaction evidence="6">
        <text>2 a quinone + NADH + H(+) = 2 a 1,4-benzosemiquinone + NAD(+)</text>
        <dbReference type="Rhea" id="RHEA:65952"/>
        <dbReference type="ChEBI" id="CHEBI:15378"/>
        <dbReference type="ChEBI" id="CHEBI:57540"/>
        <dbReference type="ChEBI" id="CHEBI:57945"/>
        <dbReference type="ChEBI" id="CHEBI:132124"/>
        <dbReference type="ChEBI" id="CHEBI:134225"/>
    </reaction>
</comment>
<dbReference type="InterPro" id="IPR003680">
    <property type="entry name" value="Flavodoxin_fold"/>
</dbReference>
<evidence type="ECO:0000256" key="1">
    <source>
        <dbReference type="ARBA" id="ARBA00022630"/>
    </source>
</evidence>
<comment type="similarity">
    <text evidence="6">Belongs to the azoreductase type 1 family.</text>
</comment>
<keyword evidence="3 6" id="KW-0560">Oxidoreductase</keyword>
<evidence type="ECO:0000256" key="2">
    <source>
        <dbReference type="ARBA" id="ARBA00022643"/>
    </source>
</evidence>
<feature type="domain" description="Flavodoxin-like fold" evidence="7">
    <location>
        <begin position="4"/>
        <end position="179"/>
    </location>
</feature>
<dbReference type="EC" id="1.7.1.17" evidence="6"/>
<evidence type="ECO:0000259" key="7">
    <source>
        <dbReference type="Pfam" id="PF02525"/>
    </source>
</evidence>
<name>A0ABW5KN26_9SPHI</name>
<protein>
    <recommendedName>
        <fullName evidence="6">FMN dependent NADH:quinone oxidoreductase</fullName>
        <ecNumber evidence="6">1.6.5.-</ecNumber>
    </recommendedName>
    <alternativeName>
        <fullName evidence="6">Azo-dye reductase</fullName>
    </alternativeName>
    <alternativeName>
        <fullName evidence="6">FMN-dependent NADH-azo compound oxidoreductase</fullName>
    </alternativeName>
    <alternativeName>
        <fullName evidence="6">FMN-dependent NADH-azoreductase</fullName>
        <ecNumber evidence="6">1.7.1.17</ecNumber>
    </alternativeName>
</protein>